<evidence type="ECO:0000313" key="5">
    <source>
        <dbReference type="EMBL" id="CCG99474.1"/>
    </source>
</evidence>
<comment type="catalytic activity">
    <reaction evidence="1">
        <text>(4aS,6R)-4a-hydroxy-L-erythro-5,6,7,8-tetrahydrobiopterin = (6R)-L-erythro-6,7-dihydrobiopterin + H2O</text>
        <dbReference type="Rhea" id="RHEA:11920"/>
        <dbReference type="ChEBI" id="CHEBI:15377"/>
        <dbReference type="ChEBI" id="CHEBI:15642"/>
        <dbReference type="ChEBI" id="CHEBI:43120"/>
        <dbReference type="EC" id="4.2.1.96"/>
    </reaction>
</comment>
<evidence type="ECO:0000256" key="2">
    <source>
        <dbReference type="ARBA" id="ARBA00006472"/>
    </source>
</evidence>
<dbReference type="PANTHER" id="PTHR12599:SF0">
    <property type="entry name" value="PTERIN-4-ALPHA-CARBINOLAMINE DEHYDRATASE"/>
    <property type="match status" value="1"/>
</dbReference>
<sequence>MWQETDNKLVRQFTFADFTEAFAFMTRVALIAEKMDHHPFWTNVYNQVTIELTTHDAGNTVTDKDRALAKAINSMYNE</sequence>
<dbReference type="GO" id="GO:0006729">
    <property type="term" value="P:tetrahydrobiopterin biosynthetic process"/>
    <property type="evidence" value="ECO:0007669"/>
    <property type="project" value="InterPro"/>
</dbReference>
<protein>
    <recommendedName>
        <fullName evidence="3">4a-hydroxytetrahydrobiopterin dehydratase</fullName>
        <ecNumber evidence="3">4.2.1.96</ecNumber>
    </recommendedName>
</protein>
<dbReference type="HOGENOM" id="CLU_081974_4_5_10"/>
<dbReference type="InterPro" id="IPR001533">
    <property type="entry name" value="Pterin_deHydtase"/>
</dbReference>
<dbReference type="AlphaFoldDB" id="I0K5S1"/>
<dbReference type="eggNOG" id="COG2154">
    <property type="taxonomic scope" value="Bacteria"/>
</dbReference>
<dbReference type="GO" id="GO:0008124">
    <property type="term" value="F:4-alpha-hydroxytetrahydrobiopterin dehydratase activity"/>
    <property type="evidence" value="ECO:0007669"/>
    <property type="project" value="UniProtKB-EC"/>
</dbReference>
<dbReference type="InterPro" id="IPR036428">
    <property type="entry name" value="PCD_sf"/>
</dbReference>
<evidence type="ECO:0000313" key="6">
    <source>
        <dbReference type="Proteomes" id="UP000011058"/>
    </source>
</evidence>
<dbReference type="OrthoDB" id="9794987at2"/>
<dbReference type="Gene3D" id="3.30.1360.20">
    <property type="entry name" value="Transcriptional coactivator/pterin dehydratase"/>
    <property type="match status" value="1"/>
</dbReference>
<dbReference type="Proteomes" id="UP000011058">
    <property type="component" value="Chromosome"/>
</dbReference>
<dbReference type="RefSeq" id="WP_015330573.1">
    <property type="nucleotide sequence ID" value="NC_020054.1"/>
</dbReference>
<reference evidence="5 6" key="1">
    <citation type="journal article" date="2012" name="J. Bacteriol.">
        <title>Genome Sequence of Fibrella aestuarina BUZ 2T, a Filamentous Marine Bacterium.</title>
        <authorList>
            <person name="Filippini M."/>
            <person name="Qi W."/>
            <person name="Blom J."/>
            <person name="Goesmann A."/>
            <person name="Smits T.H."/>
            <person name="Bagheri H.C."/>
        </authorList>
    </citation>
    <scope>NUCLEOTIDE SEQUENCE [LARGE SCALE GENOMIC DNA]</scope>
    <source>
        <strain evidence="6">BUZ 2T</strain>
    </source>
</reference>
<dbReference type="Pfam" id="PF01329">
    <property type="entry name" value="Pterin_4a"/>
    <property type="match status" value="1"/>
</dbReference>
<dbReference type="PANTHER" id="PTHR12599">
    <property type="entry name" value="PTERIN-4-ALPHA-CARBINOLAMINE DEHYDRATASE"/>
    <property type="match status" value="1"/>
</dbReference>
<proteinExistence type="inferred from homology"/>
<dbReference type="PATRIC" id="fig|1166018.3.peg.3199"/>
<comment type="similarity">
    <text evidence="2">Belongs to the pterin-4-alpha-carbinolamine dehydratase family.</text>
</comment>
<dbReference type="EC" id="4.2.1.96" evidence="3"/>
<gene>
    <name evidence="5" type="ORF">FAES_1464</name>
</gene>
<dbReference type="KEGG" id="fae:FAES_1464"/>
<evidence type="ECO:0000256" key="4">
    <source>
        <dbReference type="ARBA" id="ARBA00023239"/>
    </source>
</evidence>
<dbReference type="STRING" id="1166018.FAES_1464"/>
<evidence type="ECO:0000256" key="1">
    <source>
        <dbReference type="ARBA" id="ARBA00001554"/>
    </source>
</evidence>
<name>I0K5S1_9BACT</name>
<evidence type="ECO:0000256" key="3">
    <source>
        <dbReference type="ARBA" id="ARBA00013252"/>
    </source>
</evidence>
<keyword evidence="4" id="KW-0456">Lyase</keyword>
<organism evidence="5 6">
    <name type="scientific">Fibrella aestuarina BUZ 2</name>
    <dbReference type="NCBI Taxonomy" id="1166018"/>
    <lineage>
        <taxon>Bacteria</taxon>
        <taxon>Pseudomonadati</taxon>
        <taxon>Bacteroidota</taxon>
        <taxon>Cytophagia</taxon>
        <taxon>Cytophagales</taxon>
        <taxon>Spirosomataceae</taxon>
        <taxon>Fibrella</taxon>
    </lineage>
</organism>
<dbReference type="SUPFAM" id="SSF55248">
    <property type="entry name" value="PCD-like"/>
    <property type="match status" value="1"/>
</dbReference>
<dbReference type="EMBL" id="HE796683">
    <property type="protein sequence ID" value="CCG99474.1"/>
    <property type="molecule type" value="Genomic_DNA"/>
</dbReference>
<accession>I0K5S1</accession>
<keyword evidence="6" id="KW-1185">Reference proteome</keyword>